<evidence type="ECO:0000256" key="1">
    <source>
        <dbReference type="SAM" id="MobiDB-lite"/>
    </source>
</evidence>
<dbReference type="EMBL" id="BFEA01000132">
    <property type="protein sequence ID" value="GBG70555.1"/>
    <property type="molecule type" value="Genomic_DNA"/>
</dbReference>
<evidence type="ECO:0000313" key="3">
    <source>
        <dbReference type="Proteomes" id="UP000265515"/>
    </source>
</evidence>
<proteinExistence type="predicted"/>
<dbReference type="Gramene" id="GBG70555">
    <property type="protein sequence ID" value="GBG70555"/>
    <property type="gene ID" value="CBR_g6681"/>
</dbReference>
<keyword evidence="3" id="KW-1185">Reference proteome</keyword>
<feature type="compositionally biased region" description="Basic and acidic residues" evidence="1">
    <location>
        <begin position="56"/>
        <end position="81"/>
    </location>
</feature>
<feature type="region of interest" description="Disordered" evidence="1">
    <location>
        <begin position="28"/>
        <end position="99"/>
    </location>
</feature>
<feature type="compositionally biased region" description="Basic and acidic residues" evidence="1">
    <location>
        <begin position="89"/>
        <end position="99"/>
    </location>
</feature>
<dbReference type="AlphaFoldDB" id="A0A388KKG8"/>
<organism evidence="2 3">
    <name type="scientific">Chara braunii</name>
    <name type="common">Braun's stonewort</name>
    <dbReference type="NCBI Taxonomy" id="69332"/>
    <lineage>
        <taxon>Eukaryota</taxon>
        <taxon>Viridiplantae</taxon>
        <taxon>Streptophyta</taxon>
        <taxon>Charophyceae</taxon>
        <taxon>Charales</taxon>
        <taxon>Characeae</taxon>
        <taxon>Chara</taxon>
    </lineage>
</organism>
<reference evidence="2 3" key="1">
    <citation type="journal article" date="2018" name="Cell">
        <title>The Chara Genome: Secondary Complexity and Implications for Plant Terrestrialization.</title>
        <authorList>
            <person name="Nishiyama T."/>
            <person name="Sakayama H."/>
            <person name="Vries J.D."/>
            <person name="Buschmann H."/>
            <person name="Saint-Marcoux D."/>
            <person name="Ullrich K.K."/>
            <person name="Haas F.B."/>
            <person name="Vanderstraeten L."/>
            <person name="Becker D."/>
            <person name="Lang D."/>
            <person name="Vosolsobe S."/>
            <person name="Rombauts S."/>
            <person name="Wilhelmsson P.K.I."/>
            <person name="Janitza P."/>
            <person name="Kern R."/>
            <person name="Heyl A."/>
            <person name="Rumpler F."/>
            <person name="Villalobos L.I.A.C."/>
            <person name="Clay J.M."/>
            <person name="Skokan R."/>
            <person name="Toyoda A."/>
            <person name="Suzuki Y."/>
            <person name="Kagoshima H."/>
            <person name="Schijlen E."/>
            <person name="Tajeshwar N."/>
            <person name="Catarino B."/>
            <person name="Hetherington A.J."/>
            <person name="Saltykova A."/>
            <person name="Bonnot C."/>
            <person name="Breuninger H."/>
            <person name="Symeonidi A."/>
            <person name="Radhakrishnan G.V."/>
            <person name="Van Nieuwerburgh F."/>
            <person name="Deforce D."/>
            <person name="Chang C."/>
            <person name="Karol K.G."/>
            <person name="Hedrich R."/>
            <person name="Ulvskov P."/>
            <person name="Glockner G."/>
            <person name="Delwiche C.F."/>
            <person name="Petrasek J."/>
            <person name="Van de Peer Y."/>
            <person name="Friml J."/>
            <person name="Beilby M."/>
            <person name="Dolan L."/>
            <person name="Kohara Y."/>
            <person name="Sugano S."/>
            <person name="Fujiyama A."/>
            <person name="Delaux P.-M."/>
            <person name="Quint M."/>
            <person name="TheiBen G."/>
            <person name="Hagemann M."/>
            <person name="Harholt J."/>
            <person name="Dunand C."/>
            <person name="Zachgo S."/>
            <person name="Langdale J."/>
            <person name="Maumus F."/>
            <person name="Straeten D.V.D."/>
            <person name="Gould S.B."/>
            <person name="Rensing S.A."/>
        </authorList>
    </citation>
    <scope>NUCLEOTIDE SEQUENCE [LARGE SCALE GENOMIC DNA]</scope>
    <source>
        <strain evidence="2 3">S276</strain>
    </source>
</reference>
<sequence>MTAPTTWQLRRLSLSYATRWVAASFHERHRDGGSNAGRGGHGKNLRQCDDATDDYFNEKQHSAEEQQRGHQKEHSDEELQREPAVQVGHELHGGEGSNEHTMAEKARVLSDVQHVTTCMGIRRL</sequence>
<protein>
    <submittedName>
        <fullName evidence="2">Uncharacterized protein</fullName>
    </submittedName>
</protein>
<gene>
    <name evidence="2" type="ORF">CBR_g6681</name>
</gene>
<name>A0A388KKG8_CHABU</name>
<accession>A0A388KKG8</accession>
<dbReference type="Proteomes" id="UP000265515">
    <property type="component" value="Unassembled WGS sequence"/>
</dbReference>
<evidence type="ECO:0000313" key="2">
    <source>
        <dbReference type="EMBL" id="GBG70555.1"/>
    </source>
</evidence>
<comment type="caution">
    <text evidence="2">The sequence shown here is derived from an EMBL/GenBank/DDBJ whole genome shotgun (WGS) entry which is preliminary data.</text>
</comment>